<gene>
    <name evidence="2" type="ORF">NP493_207g01011</name>
</gene>
<name>A0AAD9P1H8_RIDPI</name>
<proteinExistence type="predicted"/>
<organism evidence="2 3">
    <name type="scientific">Ridgeia piscesae</name>
    <name type="common">Tubeworm</name>
    <dbReference type="NCBI Taxonomy" id="27915"/>
    <lineage>
        <taxon>Eukaryota</taxon>
        <taxon>Metazoa</taxon>
        <taxon>Spiralia</taxon>
        <taxon>Lophotrochozoa</taxon>
        <taxon>Annelida</taxon>
        <taxon>Polychaeta</taxon>
        <taxon>Sedentaria</taxon>
        <taxon>Canalipalpata</taxon>
        <taxon>Sabellida</taxon>
        <taxon>Siboglinidae</taxon>
        <taxon>Ridgeia</taxon>
    </lineage>
</organism>
<keyword evidence="3" id="KW-1185">Reference proteome</keyword>
<comment type="caution">
    <text evidence="2">The sequence shown here is derived from an EMBL/GenBank/DDBJ whole genome shotgun (WGS) entry which is preliminary data.</text>
</comment>
<evidence type="ECO:0000259" key="1">
    <source>
        <dbReference type="Pfam" id="PF00582"/>
    </source>
</evidence>
<dbReference type="SUPFAM" id="SSF52402">
    <property type="entry name" value="Adenine nucleotide alpha hydrolases-like"/>
    <property type="match status" value="1"/>
</dbReference>
<evidence type="ECO:0000313" key="2">
    <source>
        <dbReference type="EMBL" id="KAK2186266.1"/>
    </source>
</evidence>
<evidence type="ECO:0000313" key="3">
    <source>
        <dbReference type="Proteomes" id="UP001209878"/>
    </source>
</evidence>
<dbReference type="EMBL" id="JAODUO010000207">
    <property type="protein sequence ID" value="KAK2186266.1"/>
    <property type="molecule type" value="Genomic_DNA"/>
</dbReference>
<dbReference type="Gene3D" id="3.40.50.620">
    <property type="entry name" value="HUPs"/>
    <property type="match status" value="1"/>
</dbReference>
<accession>A0AAD9P1H8</accession>
<feature type="domain" description="UspA" evidence="1">
    <location>
        <begin position="9"/>
        <end position="153"/>
    </location>
</feature>
<dbReference type="Proteomes" id="UP001209878">
    <property type="component" value="Unassembled WGS sequence"/>
</dbReference>
<dbReference type="PANTHER" id="PTHR46989">
    <property type="entry name" value="USP DOMAIN-CONTAINING PROTEIN"/>
    <property type="match status" value="1"/>
</dbReference>
<dbReference type="PRINTS" id="PR01438">
    <property type="entry name" value="UNVRSLSTRESS"/>
</dbReference>
<protein>
    <recommendedName>
        <fullName evidence="1">UspA domain-containing protein</fullName>
    </recommendedName>
</protein>
<dbReference type="CDD" id="cd23659">
    <property type="entry name" value="USP_At3g01520-like"/>
    <property type="match status" value="1"/>
</dbReference>
<dbReference type="InterPro" id="IPR014729">
    <property type="entry name" value="Rossmann-like_a/b/a_fold"/>
</dbReference>
<reference evidence="2" key="1">
    <citation type="journal article" date="2023" name="Mol. Biol. Evol.">
        <title>Third-Generation Sequencing Reveals the Adaptive Role of the Epigenome in Three Deep-Sea Polychaetes.</title>
        <authorList>
            <person name="Perez M."/>
            <person name="Aroh O."/>
            <person name="Sun Y."/>
            <person name="Lan Y."/>
            <person name="Juniper S.K."/>
            <person name="Young C.R."/>
            <person name="Angers B."/>
            <person name="Qian P.Y."/>
        </authorList>
    </citation>
    <scope>NUCLEOTIDE SEQUENCE</scope>
    <source>
        <strain evidence="2">R07B-5</strain>
    </source>
</reference>
<dbReference type="Pfam" id="PF00582">
    <property type="entry name" value="Usp"/>
    <property type="match status" value="1"/>
</dbReference>
<dbReference type="InterPro" id="IPR006016">
    <property type="entry name" value="UspA"/>
</dbReference>
<dbReference type="InterPro" id="IPR006015">
    <property type="entry name" value="Universal_stress_UspA"/>
</dbReference>
<dbReference type="AlphaFoldDB" id="A0AAD9P1H8"/>
<dbReference type="PANTHER" id="PTHR46989:SF3">
    <property type="entry name" value="USPA DOMAIN-CONTAINING PROTEIN"/>
    <property type="match status" value="1"/>
</dbReference>
<sequence length="157" mass="17582">MTELHTSVVLLSVDSSQQSHYAVDYYLHNLHRPGNTIVISHCVELPENVHRRDALMSPAILLEAWREEENESKVLESKIVSLLLENGIPLSDISTRIERGLKPGRVIVDVIDDVRAELVIMGSRGLGTLRRTILGSVSDYVLHHSNVPVLVVHRPTK</sequence>